<evidence type="ECO:0000256" key="1">
    <source>
        <dbReference type="ARBA" id="ARBA00023002"/>
    </source>
</evidence>
<name>A0ABX1VJY5_9PLAN</name>
<dbReference type="Proteomes" id="UP000609651">
    <property type="component" value="Unassembled WGS sequence"/>
</dbReference>
<reference evidence="3 4" key="1">
    <citation type="journal article" date="2020" name="Syst. Appl. Microbiol.">
        <title>Alienimonas chondri sp. nov., a novel planctomycete isolated from the biofilm of the red alga Chondrus crispus.</title>
        <authorList>
            <person name="Vitorino I."/>
            <person name="Albuquerque L."/>
            <person name="Wiegand S."/>
            <person name="Kallscheuer N."/>
            <person name="da Costa M.S."/>
            <person name="Lobo-da-Cunha A."/>
            <person name="Jogler C."/>
            <person name="Lage O.M."/>
        </authorList>
    </citation>
    <scope>NUCLEOTIDE SEQUENCE [LARGE SCALE GENOMIC DNA]</scope>
    <source>
        <strain evidence="3 4">LzC2</strain>
    </source>
</reference>
<dbReference type="PANTHER" id="PTHR13847">
    <property type="entry name" value="SARCOSINE DEHYDROGENASE-RELATED"/>
    <property type="match status" value="1"/>
</dbReference>
<feature type="domain" description="FAD dependent oxidoreductase" evidence="2">
    <location>
        <begin position="7"/>
        <end position="435"/>
    </location>
</feature>
<organism evidence="3 4">
    <name type="scientific">Alienimonas chondri</name>
    <dbReference type="NCBI Taxonomy" id="2681879"/>
    <lineage>
        <taxon>Bacteria</taxon>
        <taxon>Pseudomonadati</taxon>
        <taxon>Planctomycetota</taxon>
        <taxon>Planctomycetia</taxon>
        <taxon>Planctomycetales</taxon>
        <taxon>Planctomycetaceae</taxon>
        <taxon>Alienimonas</taxon>
    </lineage>
</organism>
<dbReference type="InterPro" id="IPR006076">
    <property type="entry name" value="FAD-dep_OxRdtase"/>
</dbReference>
<evidence type="ECO:0000259" key="2">
    <source>
        <dbReference type="Pfam" id="PF01266"/>
    </source>
</evidence>
<dbReference type="Pfam" id="PF01266">
    <property type="entry name" value="DAO"/>
    <property type="match status" value="1"/>
</dbReference>
<accession>A0ABX1VJY5</accession>
<keyword evidence="1 3" id="KW-0560">Oxidoreductase</keyword>
<dbReference type="InterPro" id="IPR036188">
    <property type="entry name" value="FAD/NAD-bd_sf"/>
</dbReference>
<protein>
    <submittedName>
        <fullName evidence="3">D-amino acid dehydrogenase 1</fullName>
        <ecNumber evidence="3">1.4.99.-</ecNumber>
    </submittedName>
</protein>
<keyword evidence="4" id="KW-1185">Reference proteome</keyword>
<dbReference type="SUPFAM" id="SSF54373">
    <property type="entry name" value="FAD-linked reductases, C-terminal domain"/>
    <property type="match status" value="1"/>
</dbReference>
<comment type="caution">
    <text evidence="3">The sequence shown here is derived from an EMBL/GenBank/DDBJ whole genome shotgun (WGS) entry which is preliminary data.</text>
</comment>
<dbReference type="SUPFAM" id="SSF51905">
    <property type="entry name" value="FAD/NAD(P)-binding domain"/>
    <property type="match status" value="1"/>
</dbReference>
<dbReference type="Gene3D" id="3.50.50.60">
    <property type="entry name" value="FAD/NAD(P)-binding domain"/>
    <property type="match status" value="2"/>
</dbReference>
<dbReference type="EC" id="1.4.99.-" evidence="3"/>
<proteinExistence type="predicted"/>
<dbReference type="GO" id="GO:0016491">
    <property type="term" value="F:oxidoreductase activity"/>
    <property type="evidence" value="ECO:0007669"/>
    <property type="project" value="UniProtKB-KW"/>
</dbReference>
<gene>
    <name evidence="3" type="primary">dadA1</name>
    <name evidence="3" type="ORF">LzC2_41680</name>
</gene>
<sequence>MSDTSPVVIVGGGVIGAACAHYLTEAGRKVVILERDRFGAACSHGNCGLLSPSHILPPAEPGVFGEALKSLFKPNAPLRLAPRFDPGLWRWMAEFARRCNEPAALAAGRAIHPLLASSRALYDRLAGGELECEFAADGLLFAFQSAGAFKSFGHTDELLSKHFNAPARRLDGAELSEFEPALRPGLAGGWFYEGDAHLRPNVLMNSWRASLLARGVELREGIAVKGFRTENGRATAVHYEDAHGAAGEIEADAVVVAAGALTPDFQKALGVRVPVAPGKGYSLTLHLDEHEIDPAAVPKRPMLLPEVRVAVTPHAGGVSASGERRPAALRLGSVMEFAGYNPSIARRRLALLTRGASRFLDIPADPPADDHPTGDNRWAGWRPMTPDGVPLIGPVPGGRGVGGRNGRANNLYVAAGHNMLGLSMAPGTGRLIAELVTGAAPHLDPAPYAPGRFSRG</sequence>
<evidence type="ECO:0000313" key="3">
    <source>
        <dbReference type="EMBL" id="NNJ28057.1"/>
    </source>
</evidence>
<evidence type="ECO:0000313" key="4">
    <source>
        <dbReference type="Proteomes" id="UP000609651"/>
    </source>
</evidence>
<dbReference type="Gene3D" id="3.30.9.10">
    <property type="entry name" value="D-Amino Acid Oxidase, subunit A, domain 2"/>
    <property type="match status" value="1"/>
</dbReference>
<dbReference type="EMBL" id="WTPX01000275">
    <property type="protein sequence ID" value="NNJ28057.1"/>
    <property type="molecule type" value="Genomic_DNA"/>
</dbReference>
<dbReference type="PANTHER" id="PTHR13847:SF289">
    <property type="entry name" value="GLYCINE OXIDASE"/>
    <property type="match status" value="1"/>
</dbReference>
<dbReference type="RefSeq" id="WP_171189957.1">
    <property type="nucleotide sequence ID" value="NZ_WTPX01000275.1"/>
</dbReference>